<feature type="compositionally biased region" description="Basic residues" evidence="8">
    <location>
        <begin position="61"/>
        <end position="70"/>
    </location>
</feature>
<keyword evidence="6" id="KW-0539">Nucleus</keyword>
<evidence type="ECO:0000256" key="3">
    <source>
        <dbReference type="ARBA" id="ARBA00022741"/>
    </source>
</evidence>
<comment type="subcellular location">
    <subcellularLocation>
        <location evidence="1">Nucleus</location>
    </subcellularLocation>
</comment>
<sequence>MENPPDQSSPAKAVDLQSPDPKVVRRKFVQTTLFPLKPHNTKVEEIPDDDDEAEVGGSQGGKKKRGRKPKGNTTPQKRGVKKVVDTKVEEIGDDDDVEEAGGSQGGKRKRGRNTKGNSTPSKRGSKKQGTPNGKDVSVVAIDDTESPDDASPQQLKAKRRVSTKNGRSNGNKAASTSKGTHPVATLQSSQPVPDLWLEAKKTAEENSRIFAGKQIHPFFSSWKAGKKDLETTEVENNGCLEKTKERNVELGPVHVFDTAKDTYDIIDWSNWTFDDGIFSKKTCIQERNGSCFEGIVDSLNFNGIPSASNHSVMHLKDISLAQLRGEEGSSVLWTSVSPIVVDKEVTAYDPLANIEKERESCIYGNVGYFSSHFEQQNTIPRERITSYYLNRGNYPENGLWANKYHPEKALEVCGNSEAVKFINDWLGLWQATGSRVTKSSYSADKCSVKCDEYGLYDSDSDSENAEESGLKNVLLVTGPVGSGKSAAIYACAKEQGFQVIEVNSSDWRNGALLKQKFGEAVGSHLLKRSQESPSGKLNLKSSPVITNGAPAQGLNNGVVEVISLLEEEDYVGTVGSQYHSNVRHSCDKGDIKTLILFEDVDVTLCDDRGFISTIQQLADTGKRPMILTSNNESPLLPDNLDREEVCFTMPSQKELAHHIHLVCSAEKADIHPNLIERCIEFCQGDIRKTLMHLQFWCQSNKCIKDGKMQSITCPLMFNLEAGHCILPKLIPWALPSLLSEFVEAEVAKSFSGIEENHNLLGMIEEEEAGNIGIQNKQDSDIGETASIEAKKEAILSGNYFLDLDNDIVAGSNQCEFSNSSGTPVAFNRRNMRRKVDTVLSDSEDEICNHENLPVSAGLFGNGNGTLFSEVHSQFPVLHSGLEGASNEFWGQLVHPGAKEVEAETVKANHFNFFAQGNSYNQSTDPCVHAAEAKHHQQLEFVHANCSSFGEANDSLNLFNDLLEHTRDGKFGEAVDHEKFPTVGNSGNQSPCYFEEANRVEIGTGNEVNLCLNPLNDLVQHFDEEKVAVKRCLFPLPVQAGPISMAESQHQHLEMGTVNHDGPVAADASFNPSFDQLLSCSKANMANSEQQHPGTANGNPFCYTALGDSLNPSSDHLINFVEAKEKEIQNQLPEAGDGSGNSFAAVDGPILQLSNQFLTVENPEKIQLQHPEISDVKYDGCVQLDGSLKPMGDQSPYKDIMDFIGCPTIDNSLNPLDGKTTNLIEVTAEENQCQSSDTTNVNHVMDQCQSFNMSYVPESTYVPETEVNDGTECPSGTDLMEIVSRVTINNADPSDEIKLHQASEYRFCGFDINMNVRDEEMGDSHCEKEHLEPSTSGCPVMDECSRMDFFKRSKSFRNSPLKVKNYVHNSVQERWKELRQTDLGQYLIAEHKNALQLVDLGYRMSNLISEGDRLLHDYEYLLNDSSGLSEETYTFSWHDQQVRMALSIAQYGYFLYAKDIDALQSNMGVANNLHLGWEMLVSTGDSVALGKLLSLSKSQISLTDTSIKQATTVDSSSTREREMWVQNIVQSVVPLRSYLTVRGHALHDYLSSLTQISRSEASRLAEAPQKTKRRRVRVAKNYLSSGGINLSQDDILKLNEYDFCRKDTS</sequence>
<feature type="compositionally biased region" description="Polar residues" evidence="8">
    <location>
        <begin position="163"/>
        <end position="188"/>
    </location>
</feature>
<evidence type="ECO:0000256" key="4">
    <source>
        <dbReference type="ARBA" id="ARBA00022763"/>
    </source>
</evidence>
<evidence type="ECO:0000256" key="7">
    <source>
        <dbReference type="ARBA" id="ARBA00023306"/>
    </source>
</evidence>
<dbReference type="OrthoDB" id="9996895at2759"/>
<dbReference type="GO" id="GO:0003689">
    <property type="term" value="F:DNA clamp loader activity"/>
    <property type="evidence" value="ECO:0007669"/>
    <property type="project" value="TreeGrafter"/>
</dbReference>
<evidence type="ECO:0000256" key="8">
    <source>
        <dbReference type="SAM" id="MobiDB-lite"/>
    </source>
</evidence>
<dbReference type="GO" id="GO:0005634">
    <property type="term" value="C:nucleus"/>
    <property type="evidence" value="ECO:0007669"/>
    <property type="project" value="UniProtKB-SubCell"/>
</dbReference>
<dbReference type="GO" id="GO:0000077">
    <property type="term" value="P:DNA damage checkpoint signaling"/>
    <property type="evidence" value="ECO:0000318"/>
    <property type="project" value="GO_Central"/>
</dbReference>
<dbReference type="Gene3D" id="1.10.8.60">
    <property type="match status" value="1"/>
</dbReference>
<keyword evidence="3" id="KW-0547">Nucleotide-binding</keyword>
<gene>
    <name evidence="10" type="primary">LOC110798529</name>
</gene>
<feature type="compositionally biased region" description="Polar residues" evidence="8">
    <location>
        <begin position="118"/>
        <end position="131"/>
    </location>
</feature>
<keyword evidence="7" id="KW-0131">Cell cycle</keyword>
<comment type="similarity">
    <text evidence="2">Belongs to the rad17/RAD24 family.</text>
</comment>
<evidence type="ECO:0000313" key="9">
    <source>
        <dbReference type="Proteomes" id="UP000813463"/>
    </source>
</evidence>
<proteinExistence type="inferred from homology"/>
<dbReference type="Gene3D" id="3.40.50.300">
    <property type="entry name" value="P-loop containing nucleotide triphosphate hydrolases"/>
    <property type="match status" value="1"/>
</dbReference>
<protein>
    <submittedName>
        <fullName evidence="10">Uncharacterized protein isoform X1</fullName>
    </submittedName>
</protein>
<dbReference type="KEGG" id="soe:110798529"/>
<organism evidence="9 10">
    <name type="scientific">Spinacia oleracea</name>
    <name type="common">Spinach</name>
    <dbReference type="NCBI Taxonomy" id="3562"/>
    <lineage>
        <taxon>Eukaryota</taxon>
        <taxon>Viridiplantae</taxon>
        <taxon>Streptophyta</taxon>
        <taxon>Embryophyta</taxon>
        <taxon>Tracheophyta</taxon>
        <taxon>Spermatophyta</taxon>
        <taxon>Magnoliopsida</taxon>
        <taxon>eudicotyledons</taxon>
        <taxon>Gunneridae</taxon>
        <taxon>Pentapetalae</taxon>
        <taxon>Caryophyllales</taxon>
        <taxon>Chenopodiaceae</taxon>
        <taxon>Chenopodioideae</taxon>
        <taxon>Anserineae</taxon>
        <taxon>Spinacia</taxon>
    </lineage>
</organism>
<evidence type="ECO:0000256" key="6">
    <source>
        <dbReference type="ARBA" id="ARBA00023242"/>
    </source>
</evidence>
<dbReference type="GO" id="GO:0005524">
    <property type="term" value="F:ATP binding"/>
    <property type="evidence" value="ECO:0007669"/>
    <property type="project" value="UniProtKB-KW"/>
</dbReference>
<reference evidence="9" key="1">
    <citation type="journal article" date="2021" name="Nat. Commun.">
        <title>Genomic analyses provide insights into spinach domestication and the genetic basis of agronomic traits.</title>
        <authorList>
            <person name="Cai X."/>
            <person name="Sun X."/>
            <person name="Xu C."/>
            <person name="Sun H."/>
            <person name="Wang X."/>
            <person name="Ge C."/>
            <person name="Zhang Z."/>
            <person name="Wang Q."/>
            <person name="Fei Z."/>
            <person name="Jiao C."/>
            <person name="Wang Q."/>
        </authorList>
    </citation>
    <scope>NUCLEOTIDE SEQUENCE [LARGE SCALE GENOMIC DNA]</scope>
    <source>
        <strain evidence="9">cv. Varoflay</strain>
    </source>
</reference>
<evidence type="ECO:0000256" key="5">
    <source>
        <dbReference type="ARBA" id="ARBA00022840"/>
    </source>
</evidence>
<dbReference type="SUPFAM" id="SSF52540">
    <property type="entry name" value="P-loop containing nucleoside triphosphate hydrolases"/>
    <property type="match status" value="1"/>
</dbReference>
<feature type="compositionally biased region" description="Polar residues" evidence="8">
    <location>
        <begin position="1"/>
        <end position="10"/>
    </location>
</feature>
<dbReference type="GO" id="GO:0003682">
    <property type="term" value="F:chromatin binding"/>
    <property type="evidence" value="ECO:0000318"/>
    <property type="project" value="GO_Central"/>
</dbReference>
<name>A0A9R0K6F2_SPIOL</name>
<dbReference type="RefSeq" id="XP_021859433.1">
    <property type="nucleotide sequence ID" value="XM_022003741.2"/>
</dbReference>
<reference evidence="10" key="2">
    <citation type="submission" date="2025-08" db="UniProtKB">
        <authorList>
            <consortium name="RefSeq"/>
        </authorList>
    </citation>
    <scope>IDENTIFICATION</scope>
    <source>
        <tissue evidence="10">Leaf</tissue>
    </source>
</reference>
<dbReference type="InterPro" id="IPR004582">
    <property type="entry name" value="Checkpoint_prot_Rad17_Rad24"/>
</dbReference>
<dbReference type="GO" id="GO:0006281">
    <property type="term" value="P:DNA repair"/>
    <property type="evidence" value="ECO:0000318"/>
    <property type="project" value="GO_Central"/>
</dbReference>
<dbReference type="PANTHER" id="PTHR12172">
    <property type="entry name" value="CELL CYCLE CHECKPOINT PROTEIN RAD17"/>
    <property type="match status" value="1"/>
</dbReference>
<keyword evidence="9" id="KW-1185">Reference proteome</keyword>
<evidence type="ECO:0000256" key="2">
    <source>
        <dbReference type="ARBA" id="ARBA00006168"/>
    </source>
</evidence>
<evidence type="ECO:0000256" key="1">
    <source>
        <dbReference type="ARBA" id="ARBA00004123"/>
    </source>
</evidence>
<accession>A0A9R0K6F2</accession>
<dbReference type="PANTHER" id="PTHR12172:SF1">
    <property type="entry name" value="P-LOOP CONTAINING NUCLEOSIDE TRIPHOSPHATE HYDROLASES SUPERFAMILY PROTEIN"/>
    <property type="match status" value="1"/>
</dbReference>
<feature type="region of interest" description="Disordered" evidence="8">
    <location>
        <begin position="1"/>
        <end position="188"/>
    </location>
</feature>
<dbReference type="Proteomes" id="UP000813463">
    <property type="component" value="Chromosome 2"/>
</dbReference>
<dbReference type="GO" id="GO:0033314">
    <property type="term" value="P:mitotic DNA replication checkpoint signaling"/>
    <property type="evidence" value="ECO:0000318"/>
    <property type="project" value="GO_Central"/>
</dbReference>
<evidence type="ECO:0000313" key="10">
    <source>
        <dbReference type="RefSeq" id="XP_021859433.1"/>
    </source>
</evidence>
<dbReference type="GeneID" id="110798529"/>
<keyword evidence="4" id="KW-0227">DNA damage</keyword>
<keyword evidence="5" id="KW-0067">ATP-binding</keyword>
<dbReference type="InterPro" id="IPR027417">
    <property type="entry name" value="P-loop_NTPase"/>
</dbReference>